<dbReference type="Proteomes" id="UP001311915">
    <property type="component" value="Unassembled WGS sequence"/>
</dbReference>
<protein>
    <submittedName>
        <fullName evidence="1">Uncharacterized protein</fullName>
    </submittedName>
</protein>
<organism evidence="1 2">
    <name type="scientific">Solanum pinnatisectum</name>
    <name type="common">tansyleaf nightshade</name>
    <dbReference type="NCBI Taxonomy" id="50273"/>
    <lineage>
        <taxon>Eukaryota</taxon>
        <taxon>Viridiplantae</taxon>
        <taxon>Streptophyta</taxon>
        <taxon>Embryophyta</taxon>
        <taxon>Tracheophyta</taxon>
        <taxon>Spermatophyta</taxon>
        <taxon>Magnoliopsida</taxon>
        <taxon>eudicotyledons</taxon>
        <taxon>Gunneridae</taxon>
        <taxon>Pentapetalae</taxon>
        <taxon>asterids</taxon>
        <taxon>lamiids</taxon>
        <taxon>Solanales</taxon>
        <taxon>Solanaceae</taxon>
        <taxon>Solanoideae</taxon>
        <taxon>Solaneae</taxon>
        <taxon>Solanum</taxon>
    </lineage>
</organism>
<evidence type="ECO:0000313" key="1">
    <source>
        <dbReference type="EMBL" id="KAK4707392.1"/>
    </source>
</evidence>
<gene>
    <name evidence="1" type="ORF">R3W88_033038</name>
</gene>
<keyword evidence="2" id="KW-1185">Reference proteome</keyword>
<dbReference type="AlphaFoldDB" id="A0AAV9K2F1"/>
<comment type="caution">
    <text evidence="1">The sequence shown here is derived from an EMBL/GenBank/DDBJ whole genome shotgun (WGS) entry which is preliminary data.</text>
</comment>
<evidence type="ECO:0000313" key="2">
    <source>
        <dbReference type="Proteomes" id="UP001311915"/>
    </source>
</evidence>
<proteinExistence type="predicted"/>
<name>A0AAV9K2F1_9SOLN</name>
<reference evidence="1 2" key="1">
    <citation type="submission" date="2023-10" db="EMBL/GenBank/DDBJ databases">
        <title>Genome-Wide Identification Analysis in wild type Solanum Pinnatisectum Reveals Some Genes Defensing Phytophthora Infestans.</title>
        <authorList>
            <person name="Sun C."/>
        </authorList>
    </citation>
    <scope>NUCLEOTIDE SEQUENCE [LARGE SCALE GENOMIC DNA]</scope>
    <source>
        <strain evidence="1">LQN</strain>
        <tissue evidence="1">Leaf</tissue>
    </source>
</reference>
<accession>A0AAV9K2F1</accession>
<dbReference type="EMBL" id="JAWPEI010000016">
    <property type="protein sequence ID" value="KAK4707392.1"/>
    <property type="molecule type" value="Genomic_DNA"/>
</dbReference>
<sequence>MGVHQFAAQQTTPQLFETNNWVNPYSTSIPRSLYHDWMNKEKRVANSFCNYTYTPSFGSSSENIPFFQIQNSSPRIPLQVTLF</sequence>